<evidence type="ECO:0000313" key="3">
    <source>
        <dbReference type="Proteomes" id="UP000030848"/>
    </source>
</evidence>
<evidence type="ECO:0008006" key="4">
    <source>
        <dbReference type="Google" id="ProtNLM"/>
    </source>
</evidence>
<dbReference type="EMBL" id="JRZE01000004">
    <property type="protein sequence ID" value="KHF44027.1"/>
    <property type="molecule type" value="Genomic_DNA"/>
</dbReference>
<feature type="transmembrane region" description="Helical" evidence="1">
    <location>
        <begin position="90"/>
        <end position="111"/>
    </location>
</feature>
<organism evidence="2 3">
    <name type="scientific">Saccharomonospora viridis</name>
    <dbReference type="NCBI Taxonomy" id="1852"/>
    <lineage>
        <taxon>Bacteria</taxon>
        <taxon>Bacillati</taxon>
        <taxon>Actinomycetota</taxon>
        <taxon>Actinomycetes</taxon>
        <taxon>Pseudonocardiales</taxon>
        <taxon>Pseudonocardiaceae</taxon>
        <taxon>Saccharomonospora</taxon>
    </lineage>
</organism>
<protein>
    <recommendedName>
        <fullName evidence="4">DUF998 domain-containing protein</fullName>
    </recommendedName>
</protein>
<name>A0A837D8R0_9PSEU</name>
<accession>A0A837D8R0</accession>
<dbReference type="OMA" id="LILWWPP"/>
<sequence>MLSGQHRAAPPLSAVRRLTAALMIVGAVAHSGFLLEFFLDTALSPWHTLPAYLAVGDQPYRDVFRTVDWIAGCAFVLMCPPLLRIAPVHWLGRLTVVVIFATGVILLLRTALPLECVPVAAGPCDAPAGHFLHSSVLLPAVQYILGPVIVAAWWHGWWRVTVCGLLAVQLVTWTVVIVLGWLDLGWFTGLAVRVQLVACSTLLMVGAVYVLSMGTSRSSGTARRDHSRKRVVACPE</sequence>
<keyword evidence="1" id="KW-0812">Transmembrane</keyword>
<feature type="transmembrane region" description="Helical" evidence="1">
    <location>
        <begin position="194"/>
        <end position="214"/>
    </location>
</feature>
<keyword evidence="1" id="KW-1133">Transmembrane helix</keyword>
<feature type="transmembrane region" description="Helical" evidence="1">
    <location>
        <begin position="131"/>
        <end position="153"/>
    </location>
</feature>
<evidence type="ECO:0000313" key="2">
    <source>
        <dbReference type="EMBL" id="KHF44027.1"/>
    </source>
</evidence>
<dbReference type="AlphaFoldDB" id="A0A837D8R0"/>
<keyword evidence="1" id="KW-0472">Membrane</keyword>
<comment type="caution">
    <text evidence="2">The sequence shown here is derived from an EMBL/GenBank/DDBJ whole genome shotgun (WGS) entry which is preliminary data.</text>
</comment>
<gene>
    <name evidence="2" type="ORF">MINT15_23320</name>
</gene>
<reference evidence="2 3" key="1">
    <citation type="submission" date="2014-10" db="EMBL/GenBank/DDBJ databases">
        <title>Genome sequence of Micropolyspora internatus JCM3315.</title>
        <authorList>
            <person name="Shin S.-K."/>
            <person name="Yi H."/>
        </authorList>
    </citation>
    <scope>NUCLEOTIDE SEQUENCE [LARGE SCALE GENOMIC DNA]</scope>
    <source>
        <strain evidence="2 3">JCM 3315</strain>
    </source>
</reference>
<feature type="transmembrane region" description="Helical" evidence="1">
    <location>
        <begin position="63"/>
        <end position="83"/>
    </location>
</feature>
<dbReference type="RefSeq" id="WP_012796235.1">
    <property type="nucleotide sequence ID" value="NZ_CALJZO010000083.1"/>
</dbReference>
<dbReference type="Proteomes" id="UP000030848">
    <property type="component" value="Unassembled WGS sequence"/>
</dbReference>
<evidence type="ECO:0000256" key="1">
    <source>
        <dbReference type="SAM" id="Phobius"/>
    </source>
</evidence>
<proteinExistence type="predicted"/>
<dbReference type="OrthoDB" id="3406108at2"/>
<feature type="transmembrane region" description="Helical" evidence="1">
    <location>
        <begin position="21"/>
        <end position="43"/>
    </location>
</feature>
<feature type="transmembrane region" description="Helical" evidence="1">
    <location>
        <begin position="160"/>
        <end position="182"/>
    </location>
</feature>